<keyword evidence="6" id="KW-1185">Reference proteome</keyword>
<comment type="similarity">
    <text evidence="1">Belongs to the ATP-dependent AMP-binding enzyme family.</text>
</comment>
<accession>A0AAV1B1B7</accession>
<name>A0AAV1B1B7_VICFA</name>
<keyword evidence="3" id="KW-0732">Signal</keyword>
<dbReference type="PANTHER" id="PTHR24096">
    <property type="entry name" value="LONG-CHAIN-FATTY-ACID--COA LIGASE"/>
    <property type="match status" value="1"/>
</dbReference>
<evidence type="ECO:0000256" key="2">
    <source>
        <dbReference type="ARBA" id="ARBA00022598"/>
    </source>
</evidence>
<dbReference type="InterPro" id="IPR025110">
    <property type="entry name" value="AMP-bd_C"/>
</dbReference>
<feature type="chain" id="PRO_5043460474" description="AMP-binding enzyme C-terminal domain-containing protein" evidence="3">
    <location>
        <begin position="21"/>
        <end position="118"/>
    </location>
</feature>
<dbReference type="InterPro" id="IPR045851">
    <property type="entry name" value="AMP-bd_C_sf"/>
</dbReference>
<dbReference type="Gene3D" id="3.30.300.30">
    <property type="match status" value="1"/>
</dbReference>
<sequence>MCVIDLHLVLLGQWSGSLNCECGHREATPSKTIGRIVGTRSQHDARLPDDEAGEVPIAYVVHSPNNSSLTGEEIQKFIANQVAPFKRLQRVTFISSVPKTASGKILRKELIAKTRSKI</sequence>
<dbReference type="AlphaFoldDB" id="A0AAV1B1B7"/>
<evidence type="ECO:0000313" key="5">
    <source>
        <dbReference type="EMBL" id="CAI8616354.1"/>
    </source>
</evidence>
<reference evidence="5 6" key="1">
    <citation type="submission" date="2023-01" db="EMBL/GenBank/DDBJ databases">
        <authorList>
            <person name="Kreplak J."/>
        </authorList>
    </citation>
    <scope>NUCLEOTIDE SEQUENCE [LARGE SCALE GENOMIC DNA]</scope>
</reference>
<dbReference type="PANTHER" id="PTHR24096:SF425">
    <property type="entry name" value="4-COUMARATE--COA LIGASE-LIKE 7"/>
    <property type="match status" value="1"/>
</dbReference>
<feature type="domain" description="AMP-binding enzyme C-terminal" evidence="4">
    <location>
        <begin position="48"/>
        <end position="104"/>
    </location>
</feature>
<dbReference type="SUPFAM" id="SSF56801">
    <property type="entry name" value="Acetyl-CoA synthetase-like"/>
    <property type="match status" value="1"/>
</dbReference>
<keyword evidence="2" id="KW-0436">Ligase</keyword>
<protein>
    <recommendedName>
        <fullName evidence="4">AMP-binding enzyme C-terminal domain-containing protein</fullName>
    </recommendedName>
</protein>
<gene>
    <name evidence="5" type="ORF">VFH_VI024920</name>
</gene>
<evidence type="ECO:0000256" key="3">
    <source>
        <dbReference type="SAM" id="SignalP"/>
    </source>
</evidence>
<dbReference type="GO" id="GO:0016405">
    <property type="term" value="F:CoA-ligase activity"/>
    <property type="evidence" value="ECO:0007669"/>
    <property type="project" value="TreeGrafter"/>
</dbReference>
<dbReference type="EMBL" id="OX451741">
    <property type="protein sequence ID" value="CAI8616354.1"/>
    <property type="molecule type" value="Genomic_DNA"/>
</dbReference>
<feature type="signal peptide" evidence="3">
    <location>
        <begin position="1"/>
        <end position="20"/>
    </location>
</feature>
<organism evidence="5 6">
    <name type="scientific">Vicia faba</name>
    <name type="common">Broad bean</name>
    <name type="synonym">Faba vulgaris</name>
    <dbReference type="NCBI Taxonomy" id="3906"/>
    <lineage>
        <taxon>Eukaryota</taxon>
        <taxon>Viridiplantae</taxon>
        <taxon>Streptophyta</taxon>
        <taxon>Embryophyta</taxon>
        <taxon>Tracheophyta</taxon>
        <taxon>Spermatophyta</taxon>
        <taxon>Magnoliopsida</taxon>
        <taxon>eudicotyledons</taxon>
        <taxon>Gunneridae</taxon>
        <taxon>Pentapetalae</taxon>
        <taxon>rosids</taxon>
        <taxon>fabids</taxon>
        <taxon>Fabales</taxon>
        <taxon>Fabaceae</taxon>
        <taxon>Papilionoideae</taxon>
        <taxon>50 kb inversion clade</taxon>
        <taxon>NPAAA clade</taxon>
        <taxon>Hologalegina</taxon>
        <taxon>IRL clade</taxon>
        <taxon>Fabeae</taxon>
        <taxon>Vicia</taxon>
    </lineage>
</organism>
<evidence type="ECO:0000259" key="4">
    <source>
        <dbReference type="Pfam" id="PF13193"/>
    </source>
</evidence>
<dbReference type="Pfam" id="PF13193">
    <property type="entry name" value="AMP-binding_C"/>
    <property type="match status" value="1"/>
</dbReference>
<dbReference type="Proteomes" id="UP001157006">
    <property type="component" value="Chromosome 6"/>
</dbReference>
<proteinExistence type="inferred from homology"/>
<evidence type="ECO:0000256" key="1">
    <source>
        <dbReference type="ARBA" id="ARBA00006432"/>
    </source>
</evidence>
<evidence type="ECO:0000313" key="6">
    <source>
        <dbReference type="Proteomes" id="UP001157006"/>
    </source>
</evidence>